<feature type="compositionally biased region" description="Basic and acidic residues" evidence="1">
    <location>
        <begin position="55"/>
        <end position="69"/>
    </location>
</feature>
<sequence>MALGALLVLLLIPVVAIMAPAFPILIWRAEGREFVLALSDKVTELARALVPQDDSNDKPVEGEGLKLARADQQGINSAAS</sequence>
<protein>
    <submittedName>
        <fullName evidence="2">Uncharacterized protein</fullName>
    </submittedName>
</protein>
<comment type="caution">
    <text evidence="2">The sequence shown here is derived from an EMBL/GenBank/DDBJ whole genome shotgun (WGS) entry which is preliminary data.</text>
</comment>
<accession>A0ABP4T6J4</accession>
<dbReference type="EMBL" id="BAAAMU010000129">
    <property type="protein sequence ID" value="GAA1682494.1"/>
    <property type="molecule type" value="Genomic_DNA"/>
</dbReference>
<organism evidence="2 3">
    <name type="scientific">Nonomuraea maheshkhaliensis</name>
    <dbReference type="NCBI Taxonomy" id="419590"/>
    <lineage>
        <taxon>Bacteria</taxon>
        <taxon>Bacillati</taxon>
        <taxon>Actinomycetota</taxon>
        <taxon>Actinomycetes</taxon>
        <taxon>Streptosporangiales</taxon>
        <taxon>Streptosporangiaceae</taxon>
        <taxon>Nonomuraea</taxon>
    </lineage>
</organism>
<feature type="region of interest" description="Disordered" evidence="1">
    <location>
        <begin position="53"/>
        <end position="80"/>
    </location>
</feature>
<name>A0ABP4T6J4_9ACTN</name>
<reference evidence="3" key="1">
    <citation type="journal article" date="2019" name="Int. J. Syst. Evol. Microbiol.">
        <title>The Global Catalogue of Microorganisms (GCM) 10K type strain sequencing project: providing services to taxonomists for standard genome sequencing and annotation.</title>
        <authorList>
            <consortium name="The Broad Institute Genomics Platform"/>
            <consortium name="The Broad Institute Genome Sequencing Center for Infectious Disease"/>
            <person name="Wu L."/>
            <person name="Ma J."/>
        </authorList>
    </citation>
    <scope>NUCLEOTIDE SEQUENCE [LARGE SCALE GENOMIC DNA]</scope>
    <source>
        <strain evidence="3">JCM 13929</strain>
    </source>
</reference>
<proteinExistence type="predicted"/>
<dbReference type="RefSeq" id="WP_346113536.1">
    <property type="nucleotide sequence ID" value="NZ_BAAAMU010000129.1"/>
</dbReference>
<evidence type="ECO:0000256" key="1">
    <source>
        <dbReference type="SAM" id="MobiDB-lite"/>
    </source>
</evidence>
<dbReference type="Proteomes" id="UP001500064">
    <property type="component" value="Unassembled WGS sequence"/>
</dbReference>
<evidence type="ECO:0000313" key="3">
    <source>
        <dbReference type="Proteomes" id="UP001500064"/>
    </source>
</evidence>
<evidence type="ECO:0000313" key="2">
    <source>
        <dbReference type="EMBL" id="GAA1682494.1"/>
    </source>
</evidence>
<keyword evidence="3" id="KW-1185">Reference proteome</keyword>
<gene>
    <name evidence="2" type="ORF">GCM10009733_093880</name>
</gene>